<gene>
    <name evidence="1" type="ORF">SDC9_202995</name>
</gene>
<sequence length="49" mass="5224">MVGQNNIFVPHIIEFFYELNGIAGTLADALTASMVAVDNGAVNRLGIVF</sequence>
<comment type="caution">
    <text evidence="1">The sequence shown here is derived from an EMBL/GenBank/DDBJ whole genome shotgun (WGS) entry which is preliminary data.</text>
</comment>
<accession>A0A645J753</accession>
<evidence type="ECO:0000313" key="1">
    <source>
        <dbReference type="EMBL" id="MPN55313.1"/>
    </source>
</evidence>
<protein>
    <submittedName>
        <fullName evidence="1">Uncharacterized protein</fullName>
    </submittedName>
</protein>
<proteinExistence type="predicted"/>
<dbReference type="AlphaFoldDB" id="A0A645J753"/>
<reference evidence="1" key="1">
    <citation type="submission" date="2019-08" db="EMBL/GenBank/DDBJ databases">
        <authorList>
            <person name="Kucharzyk K."/>
            <person name="Murdoch R.W."/>
            <person name="Higgins S."/>
            <person name="Loffler F."/>
        </authorList>
    </citation>
    <scope>NUCLEOTIDE SEQUENCE</scope>
</reference>
<name>A0A645J753_9ZZZZ</name>
<dbReference type="EMBL" id="VSSQ01124404">
    <property type="protein sequence ID" value="MPN55313.1"/>
    <property type="molecule type" value="Genomic_DNA"/>
</dbReference>
<organism evidence="1">
    <name type="scientific">bioreactor metagenome</name>
    <dbReference type="NCBI Taxonomy" id="1076179"/>
    <lineage>
        <taxon>unclassified sequences</taxon>
        <taxon>metagenomes</taxon>
        <taxon>ecological metagenomes</taxon>
    </lineage>
</organism>